<dbReference type="InterPro" id="IPR012340">
    <property type="entry name" value="NA-bd_OB-fold"/>
</dbReference>
<organism evidence="15 16">
    <name type="scientific">Henriciella barbarensis</name>
    <dbReference type="NCBI Taxonomy" id="86342"/>
    <lineage>
        <taxon>Bacteria</taxon>
        <taxon>Pseudomonadati</taxon>
        <taxon>Pseudomonadota</taxon>
        <taxon>Alphaproteobacteria</taxon>
        <taxon>Hyphomonadales</taxon>
        <taxon>Hyphomonadaceae</taxon>
        <taxon>Henriciella</taxon>
    </lineage>
</organism>
<comment type="caution">
    <text evidence="15">The sequence shown here is derived from an EMBL/GenBank/DDBJ whole genome shotgun (WGS) entry which is preliminary data.</text>
</comment>
<evidence type="ECO:0000256" key="12">
    <source>
        <dbReference type="ARBA" id="ARBA00023306"/>
    </source>
</evidence>
<keyword evidence="2 15" id="KW-0436">Ligase</keyword>
<dbReference type="CDD" id="cd07897">
    <property type="entry name" value="Adenylation_DNA_ligase_Bac1"/>
    <property type="match status" value="1"/>
</dbReference>
<keyword evidence="11" id="KW-0234">DNA repair</keyword>
<dbReference type="InterPro" id="IPR012308">
    <property type="entry name" value="DNA_ligase_ATP-dep_N"/>
</dbReference>
<dbReference type="CDD" id="cd07972">
    <property type="entry name" value="OBF_DNA_ligase_Arch_LigB"/>
    <property type="match status" value="1"/>
</dbReference>
<evidence type="ECO:0000256" key="2">
    <source>
        <dbReference type="ARBA" id="ARBA00022598"/>
    </source>
</evidence>
<gene>
    <name evidence="15" type="ORF">D1224_09190</name>
</gene>
<dbReference type="PANTHER" id="PTHR45674:SF13">
    <property type="entry name" value="DNA LIGASE-RELATED"/>
    <property type="match status" value="1"/>
</dbReference>
<evidence type="ECO:0000256" key="6">
    <source>
        <dbReference type="ARBA" id="ARBA00022741"/>
    </source>
</evidence>
<dbReference type="RefSeq" id="WP_119379581.1">
    <property type="nucleotide sequence ID" value="NZ_QWGB01000005.1"/>
</dbReference>
<evidence type="ECO:0000256" key="10">
    <source>
        <dbReference type="ARBA" id="ARBA00023172"/>
    </source>
</evidence>
<comment type="catalytic activity">
    <reaction evidence="13">
        <text>ATP + (deoxyribonucleotide)n-3'-hydroxyl + 5'-phospho-(deoxyribonucleotide)m = (deoxyribonucleotide)n+m + AMP + diphosphate.</text>
        <dbReference type="EC" id="6.5.1.1"/>
    </reaction>
</comment>
<protein>
    <recommendedName>
        <fullName evidence="1">DNA ligase (ATP)</fullName>
        <ecNumber evidence="1">6.5.1.1</ecNumber>
    </recommendedName>
</protein>
<evidence type="ECO:0000256" key="11">
    <source>
        <dbReference type="ARBA" id="ARBA00023204"/>
    </source>
</evidence>
<keyword evidence="9" id="KW-0460">Magnesium</keyword>
<dbReference type="GO" id="GO:0006260">
    <property type="term" value="P:DNA replication"/>
    <property type="evidence" value="ECO:0007669"/>
    <property type="project" value="UniProtKB-KW"/>
</dbReference>
<dbReference type="InterPro" id="IPR016059">
    <property type="entry name" value="DNA_ligase_ATP-dep_CS"/>
</dbReference>
<dbReference type="Gene3D" id="3.30.470.30">
    <property type="entry name" value="DNA ligase/mRNA capping enzyme"/>
    <property type="match status" value="1"/>
</dbReference>
<dbReference type="GO" id="GO:0006310">
    <property type="term" value="P:DNA recombination"/>
    <property type="evidence" value="ECO:0007669"/>
    <property type="project" value="UniProtKB-KW"/>
</dbReference>
<dbReference type="GO" id="GO:0006281">
    <property type="term" value="P:DNA repair"/>
    <property type="evidence" value="ECO:0007669"/>
    <property type="project" value="UniProtKB-KW"/>
</dbReference>
<evidence type="ECO:0000256" key="1">
    <source>
        <dbReference type="ARBA" id="ARBA00012727"/>
    </source>
</evidence>
<dbReference type="PANTHER" id="PTHR45674">
    <property type="entry name" value="DNA LIGASE 1/3 FAMILY MEMBER"/>
    <property type="match status" value="1"/>
</dbReference>
<dbReference type="InterPro" id="IPR026333">
    <property type="entry name" value="ATP_dep_DNA_lig_pp_1105_fam"/>
</dbReference>
<dbReference type="Pfam" id="PF04675">
    <property type="entry name" value="DNA_ligase_A_N"/>
    <property type="match status" value="1"/>
</dbReference>
<feature type="domain" description="ATP-dependent DNA ligase family profile" evidence="14">
    <location>
        <begin position="319"/>
        <end position="438"/>
    </location>
</feature>
<dbReference type="InterPro" id="IPR012309">
    <property type="entry name" value="DNA_ligase_ATP-dep_C"/>
</dbReference>
<dbReference type="EC" id="6.5.1.1" evidence="1"/>
<keyword evidence="3" id="KW-0132">Cell division</keyword>
<dbReference type="Gene3D" id="1.10.3260.10">
    <property type="entry name" value="DNA ligase, ATP-dependent, N-terminal domain"/>
    <property type="match status" value="1"/>
</dbReference>
<proteinExistence type="predicted"/>
<reference evidence="15 16" key="1">
    <citation type="submission" date="2018-08" db="EMBL/GenBank/DDBJ databases">
        <title>Henriciella mobilis sp. nov., isolated from seawater.</title>
        <authorList>
            <person name="Cheng H."/>
            <person name="Wu Y.-H."/>
            <person name="Xu X.-W."/>
            <person name="Guo L.-L."/>
        </authorList>
    </citation>
    <scope>NUCLEOTIDE SEQUENCE [LARGE SCALE GENOMIC DNA]</scope>
    <source>
        <strain evidence="15 16">CCUG66934</strain>
    </source>
</reference>
<dbReference type="GO" id="GO:0051301">
    <property type="term" value="P:cell division"/>
    <property type="evidence" value="ECO:0007669"/>
    <property type="project" value="UniProtKB-KW"/>
</dbReference>
<evidence type="ECO:0000313" key="16">
    <source>
        <dbReference type="Proteomes" id="UP000265431"/>
    </source>
</evidence>
<keyword evidence="8" id="KW-0067">ATP-binding</keyword>
<sequence>MQAFSDLLERLILTASRNTKIELMVNYFRQTPNPARGWTLAVLTGELDIPGVKGGSIRRLIEDRVDPELFRMSYDYVGDLAETVSLMWPGTRGANRIPPIDDVIEALLGATRAEGERLVAGWLDMLEPPQRWALIKMVTGGLRIGVSARLAKVALAEMGGVEPAEIEEIWHGLAPPYESLFDWLDGNAEKPSPDIKAPFRPVMLAHPLVTKDKRDDPDAVDPAMIDPDIFAAEWKYDGIRVQAVSERGVRRIYTRTGDDISHTFPDVLAAMEFEAAIDGELLIRAPNGEVAPFNELQQRLNRKTVTKKQMEARPAMIRAYDILVEGDEDLRTLPFSERRKRLETFVQKSSSERIDLSPLVPVTNLEALEAARNKPPAPEIEGLMLKRWDSVYQAGRPTGPWYKWKRDPFLIDAVMMYAQRGHGRRSSFYSDFTFGVWREGEDGDEITPVGKAYFGFTDEELKQLDKFVRENTIDRFGPVRSVKASKEKGLVLEVAFEGLQRSPRHKSGLAMRFPRINRIRWDKPSAEADRLETLEKMLPADPLSDKG</sequence>
<dbReference type="Pfam" id="PF01068">
    <property type="entry name" value="DNA_ligase_A_M"/>
    <property type="match status" value="1"/>
</dbReference>
<evidence type="ECO:0000259" key="14">
    <source>
        <dbReference type="PROSITE" id="PS50160"/>
    </source>
</evidence>
<dbReference type="GO" id="GO:0005524">
    <property type="term" value="F:ATP binding"/>
    <property type="evidence" value="ECO:0007669"/>
    <property type="project" value="UniProtKB-KW"/>
</dbReference>
<dbReference type="PROSITE" id="PS00697">
    <property type="entry name" value="DNA_LIGASE_A1"/>
    <property type="match status" value="1"/>
</dbReference>
<keyword evidence="16" id="KW-1185">Reference proteome</keyword>
<dbReference type="InterPro" id="IPR012310">
    <property type="entry name" value="DNA_ligase_ATP-dep_cent"/>
</dbReference>
<name>A0A399R3U8_9PROT</name>
<evidence type="ECO:0000256" key="4">
    <source>
        <dbReference type="ARBA" id="ARBA00022705"/>
    </source>
</evidence>
<evidence type="ECO:0000256" key="13">
    <source>
        <dbReference type="ARBA" id="ARBA00034003"/>
    </source>
</evidence>
<dbReference type="GO" id="GO:0003910">
    <property type="term" value="F:DNA ligase (ATP) activity"/>
    <property type="evidence" value="ECO:0007669"/>
    <property type="project" value="UniProtKB-EC"/>
</dbReference>
<dbReference type="SUPFAM" id="SSF117018">
    <property type="entry name" value="ATP-dependent DNA ligase DNA-binding domain"/>
    <property type="match status" value="1"/>
</dbReference>
<dbReference type="Proteomes" id="UP000265431">
    <property type="component" value="Unassembled WGS sequence"/>
</dbReference>
<dbReference type="NCBIfam" id="TIGR04120">
    <property type="entry name" value="DNA_lig_bact"/>
    <property type="match status" value="1"/>
</dbReference>
<dbReference type="GO" id="GO:0003677">
    <property type="term" value="F:DNA binding"/>
    <property type="evidence" value="ECO:0007669"/>
    <property type="project" value="InterPro"/>
</dbReference>
<dbReference type="OrthoDB" id="9767858at2"/>
<keyword evidence="6" id="KW-0547">Nucleotide-binding</keyword>
<keyword evidence="12" id="KW-0131">Cell cycle</keyword>
<evidence type="ECO:0000256" key="7">
    <source>
        <dbReference type="ARBA" id="ARBA00022763"/>
    </source>
</evidence>
<dbReference type="Pfam" id="PF04679">
    <property type="entry name" value="DNA_ligase_A_C"/>
    <property type="match status" value="1"/>
</dbReference>
<keyword evidence="10" id="KW-0233">DNA recombination</keyword>
<keyword evidence="4" id="KW-0235">DNA replication</keyword>
<dbReference type="GO" id="GO:0046872">
    <property type="term" value="F:metal ion binding"/>
    <property type="evidence" value="ECO:0007669"/>
    <property type="project" value="UniProtKB-KW"/>
</dbReference>
<dbReference type="InterPro" id="IPR050191">
    <property type="entry name" value="ATP-dep_DNA_ligase"/>
</dbReference>
<evidence type="ECO:0000256" key="9">
    <source>
        <dbReference type="ARBA" id="ARBA00022842"/>
    </source>
</evidence>
<dbReference type="InterPro" id="IPR036599">
    <property type="entry name" value="DNA_ligase_N_sf"/>
</dbReference>
<evidence type="ECO:0000256" key="5">
    <source>
        <dbReference type="ARBA" id="ARBA00022723"/>
    </source>
</evidence>
<dbReference type="FunFam" id="2.40.50.140:FF:000228">
    <property type="entry name" value="ATP-dependent DNA ligase"/>
    <property type="match status" value="1"/>
</dbReference>
<dbReference type="AlphaFoldDB" id="A0A399R3U8"/>
<evidence type="ECO:0000313" key="15">
    <source>
        <dbReference type="EMBL" id="RIJ24392.1"/>
    </source>
</evidence>
<evidence type="ECO:0000256" key="3">
    <source>
        <dbReference type="ARBA" id="ARBA00022618"/>
    </source>
</evidence>
<keyword evidence="7" id="KW-0227">DNA damage</keyword>
<keyword evidence="5" id="KW-0479">Metal-binding</keyword>
<dbReference type="SUPFAM" id="SSF56091">
    <property type="entry name" value="DNA ligase/mRNA capping enzyme, catalytic domain"/>
    <property type="match status" value="1"/>
</dbReference>
<dbReference type="EMBL" id="QWGB01000005">
    <property type="protein sequence ID" value="RIJ24392.1"/>
    <property type="molecule type" value="Genomic_DNA"/>
</dbReference>
<evidence type="ECO:0000256" key="8">
    <source>
        <dbReference type="ARBA" id="ARBA00022840"/>
    </source>
</evidence>
<dbReference type="SUPFAM" id="SSF50249">
    <property type="entry name" value="Nucleic acid-binding proteins"/>
    <property type="match status" value="1"/>
</dbReference>
<dbReference type="Gene3D" id="2.40.50.140">
    <property type="entry name" value="Nucleic acid-binding proteins"/>
    <property type="match status" value="1"/>
</dbReference>
<dbReference type="NCBIfam" id="NF006701">
    <property type="entry name" value="PRK09247.1"/>
    <property type="match status" value="1"/>
</dbReference>
<dbReference type="PROSITE" id="PS50160">
    <property type="entry name" value="DNA_LIGASE_A3"/>
    <property type="match status" value="1"/>
</dbReference>
<accession>A0A399R3U8</accession>